<evidence type="ECO:0000313" key="2">
    <source>
        <dbReference type="EMBL" id="RIV22665.1"/>
    </source>
</evidence>
<protein>
    <recommendedName>
        <fullName evidence="1">Transposase (putative) YhgA-like domain-containing protein</fullName>
    </recommendedName>
</protein>
<sequence>MLNRWQEDAQHKRCLTPVIPVIIYHGPRRWLYQPLTSSMTAMDVALRRYVPVFDYVLIDLSLLTSKQ</sequence>
<keyword evidence="3" id="KW-1185">Reference proteome</keyword>
<reference evidence="2 3" key="1">
    <citation type="submission" date="2018-08" db="EMBL/GenBank/DDBJ databases">
        <title>Fibrisoma montanum sp. nov., isolated from Danxia mountain soil.</title>
        <authorList>
            <person name="Huang Y."/>
        </authorList>
    </citation>
    <scope>NUCLEOTIDE SEQUENCE [LARGE SCALE GENOMIC DNA]</scope>
    <source>
        <strain evidence="2 3">HYT19</strain>
    </source>
</reference>
<evidence type="ECO:0000259" key="1">
    <source>
        <dbReference type="Pfam" id="PF04754"/>
    </source>
</evidence>
<feature type="domain" description="Transposase (putative) YhgA-like" evidence="1">
    <location>
        <begin position="5"/>
        <end position="65"/>
    </location>
</feature>
<dbReference type="Pfam" id="PF04754">
    <property type="entry name" value="Transposase_31"/>
    <property type="match status" value="1"/>
</dbReference>
<dbReference type="InterPro" id="IPR006842">
    <property type="entry name" value="Transposase_31"/>
</dbReference>
<proteinExistence type="predicted"/>
<organism evidence="2 3">
    <name type="scientific">Fibrisoma montanum</name>
    <dbReference type="NCBI Taxonomy" id="2305895"/>
    <lineage>
        <taxon>Bacteria</taxon>
        <taxon>Pseudomonadati</taxon>
        <taxon>Bacteroidota</taxon>
        <taxon>Cytophagia</taxon>
        <taxon>Cytophagales</taxon>
        <taxon>Spirosomataceae</taxon>
        <taxon>Fibrisoma</taxon>
    </lineage>
</organism>
<accession>A0A418M993</accession>
<dbReference type="OrthoDB" id="932587at2"/>
<dbReference type="EMBL" id="QXED01000004">
    <property type="protein sequence ID" value="RIV22665.1"/>
    <property type="molecule type" value="Genomic_DNA"/>
</dbReference>
<dbReference type="Proteomes" id="UP000283523">
    <property type="component" value="Unassembled WGS sequence"/>
</dbReference>
<dbReference type="AlphaFoldDB" id="A0A418M993"/>
<name>A0A418M993_9BACT</name>
<comment type="caution">
    <text evidence="2">The sequence shown here is derived from an EMBL/GenBank/DDBJ whole genome shotgun (WGS) entry which is preliminary data.</text>
</comment>
<gene>
    <name evidence="2" type="ORF">DYU11_16820</name>
</gene>
<evidence type="ECO:0000313" key="3">
    <source>
        <dbReference type="Proteomes" id="UP000283523"/>
    </source>
</evidence>